<organism evidence="2">
    <name type="scientific">uncultured Phycisphaerae bacterium</name>
    <dbReference type="NCBI Taxonomy" id="904963"/>
    <lineage>
        <taxon>Bacteria</taxon>
        <taxon>Pseudomonadati</taxon>
        <taxon>Planctomycetota</taxon>
        <taxon>Phycisphaerae</taxon>
        <taxon>environmental samples</taxon>
    </lineage>
</organism>
<proteinExistence type="predicted"/>
<feature type="signal peptide" evidence="1">
    <location>
        <begin position="1"/>
        <end position="28"/>
    </location>
</feature>
<reference evidence="2" key="1">
    <citation type="submission" date="2020-02" db="EMBL/GenBank/DDBJ databases">
        <authorList>
            <person name="Meier V. D."/>
        </authorList>
    </citation>
    <scope>NUCLEOTIDE SEQUENCE</scope>
    <source>
        <strain evidence="2">AVDCRST_MAG64</strain>
    </source>
</reference>
<evidence type="ECO:0000256" key="1">
    <source>
        <dbReference type="SAM" id="SignalP"/>
    </source>
</evidence>
<protein>
    <submittedName>
        <fullName evidence="2">Uncharacterized protein</fullName>
    </submittedName>
</protein>
<dbReference type="AlphaFoldDB" id="A0A6J4QF62"/>
<gene>
    <name evidence="2" type="ORF">AVDCRST_MAG64-4331</name>
</gene>
<dbReference type="EMBL" id="CADCUQ010001011">
    <property type="protein sequence ID" value="CAA9443152.1"/>
    <property type="molecule type" value="Genomic_DNA"/>
</dbReference>
<name>A0A6J4QF62_9BACT</name>
<accession>A0A6J4QF62</accession>
<feature type="chain" id="PRO_5026978547" evidence="1">
    <location>
        <begin position="29"/>
        <end position="120"/>
    </location>
</feature>
<evidence type="ECO:0000313" key="2">
    <source>
        <dbReference type="EMBL" id="CAA9443152.1"/>
    </source>
</evidence>
<sequence>MVSSARITALLAGAVATVALTLTGVADAATHRVAGQLVAINVDETGAGQYKMRGGLRGSWTINELNQVATSPFFEAQGTELFKGCIDRRRDRSCKGDPSGTLSFTIRYWELRDSADPTSW</sequence>
<keyword evidence="1" id="KW-0732">Signal</keyword>